<organism evidence="2 3">
    <name type="scientific">Emiliania huxleyi (strain CCMP1516)</name>
    <dbReference type="NCBI Taxonomy" id="280463"/>
    <lineage>
        <taxon>Eukaryota</taxon>
        <taxon>Haptista</taxon>
        <taxon>Haptophyta</taxon>
        <taxon>Prymnesiophyceae</taxon>
        <taxon>Isochrysidales</taxon>
        <taxon>Noelaerhabdaceae</taxon>
        <taxon>Emiliania</taxon>
    </lineage>
</organism>
<dbReference type="RefSeq" id="XP_005769628.1">
    <property type="nucleotide sequence ID" value="XM_005769571.1"/>
</dbReference>
<protein>
    <recommendedName>
        <fullName evidence="1">ELMO domain-containing protein</fullName>
    </recommendedName>
</protein>
<sequence length="252" mass="27839">MAAISGEAELEEEVNVPDARAHIEYEEAAAALLDGAELAPQLEGIVREDWSSSSFWLRLLPALRPRLRSAELRQQRDRLLALARVPMDGSALHERVVGACYRALTHTVAAPPRYGTDPATDLRGAGMLAPLQLLHFAERRPELLATLYAASLRESNGFPFMVVSINMTQLVLLALRAGALMVPANRAGSVYEVAHSYYEACFLHLYVLWRETQGASVRKPNALLAALRSWDARRGGSRPQRVVSCSDMPHHH</sequence>
<dbReference type="PROSITE" id="PS51335">
    <property type="entry name" value="ELMO"/>
    <property type="match status" value="1"/>
</dbReference>
<keyword evidence="3" id="KW-1185">Reference proteome</keyword>
<dbReference type="Pfam" id="PF04727">
    <property type="entry name" value="ELMO_CED12"/>
    <property type="match status" value="1"/>
</dbReference>
<dbReference type="OMA" id="AHIEYEE"/>
<accession>A0A0D3J114</accession>
<dbReference type="AlphaFoldDB" id="A0A0D3J114"/>
<name>A0A0D3J114_EMIH1</name>
<dbReference type="GeneID" id="17263344"/>
<dbReference type="HOGENOM" id="CLU_1104453_0_0_1"/>
<proteinExistence type="predicted"/>
<evidence type="ECO:0000313" key="2">
    <source>
        <dbReference type="EnsemblProtists" id="EOD17199"/>
    </source>
</evidence>
<feature type="domain" description="ELMO" evidence="1">
    <location>
        <begin position="74"/>
        <end position="235"/>
    </location>
</feature>
<dbReference type="InterPro" id="IPR050868">
    <property type="entry name" value="ELMO_domain-containing"/>
</dbReference>
<dbReference type="InterPro" id="IPR006816">
    <property type="entry name" value="ELMO_dom"/>
</dbReference>
<dbReference type="PANTHER" id="PTHR12771:SF2">
    <property type="entry name" value="ELMO DOMAIN-CONTAINING PROTEIN 3"/>
    <property type="match status" value="1"/>
</dbReference>
<dbReference type="PANTHER" id="PTHR12771">
    <property type="entry name" value="ENGULFMENT AND CELL MOTILITY"/>
    <property type="match status" value="1"/>
</dbReference>
<evidence type="ECO:0000259" key="1">
    <source>
        <dbReference type="PROSITE" id="PS51335"/>
    </source>
</evidence>
<reference evidence="3" key="1">
    <citation type="journal article" date="2013" name="Nature">
        <title>Pan genome of the phytoplankton Emiliania underpins its global distribution.</title>
        <authorList>
            <person name="Read B.A."/>
            <person name="Kegel J."/>
            <person name="Klute M.J."/>
            <person name="Kuo A."/>
            <person name="Lefebvre S.C."/>
            <person name="Maumus F."/>
            <person name="Mayer C."/>
            <person name="Miller J."/>
            <person name="Monier A."/>
            <person name="Salamov A."/>
            <person name="Young J."/>
            <person name="Aguilar M."/>
            <person name="Claverie J.M."/>
            <person name="Frickenhaus S."/>
            <person name="Gonzalez K."/>
            <person name="Herman E.K."/>
            <person name="Lin Y.C."/>
            <person name="Napier J."/>
            <person name="Ogata H."/>
            <person name="Sarno A.F."/>
            <person name="Shmutz J."/>
            <person name="Schroeder D."/>
            <person name="de Vargas C."/>
            <person name="Verret F."/>
            <person name="von Dassow P."/>
            <person name="Valentin K."/>
            <person name="Van de Peer Y."/>
            <person name="Wheeler G."/>
            <person name="Dacks J.B."/>
            <person name="Delwiche C.F."/>
            <person name="Dyhrman S.T."/>
            <person name="Glockner G."/>
            <person name="John U."/>
            <person name="Richards T."/>
            <person name="Worden A.Z."/>
            <person name="Zhang X."/>
            <person name="Grigoriev I.V."/>
            <person name="Allen A.E."/>
            <person name="Bidle K."/>
            <person name="Borodovsky M."/>
            <person name="Bowler C."/>
            <person name="Brownlee C."/>
            <person name="Cock J.M."/>
            <person name="Elias M."/>
            <person name="Gladyshev V.N."/>
            <person name="Groth M."/>
            <person name="Guda C."/>
            <person name="Hadaegh A."/>
            <person name="Iglesias-Rodriguez M.D."/>
            <person name="Jenkins J."/>
            <person name="Jones B.M."/>
            <person name="Lawson T."/>
            <person name="Leese F."/>
            <person name="Lindquist E."/>
            <person name="Lobanov A."/>
            <person name="Lomsadze A."/>
            <person name="Malik S.B."/>
            <person name="Marsh M.E."/>
            <person name="Mackinder L."/>
            <person name="Mock T."/>
            <person name="Mueller-Roeber B."/>
            <person name="Pagarete A."/>
            <person name="Parker M."/>
            <person name="Probert I."/>
            <person name="Quesneville H."/>
            <person name="Raines C."/>
            <person name="Rensing S.A."/>
            <person name="Riano-Pachon D.M."/>
            <person name="Richier S."/>
            <person name="Rokitta S."/>
            <person name="Shiraiwa Y."/>
            <person name="Soanes D.M."/>
            <person name="van der Giezen M."/>
            <person name="Wahlund T.M."/>
            <person name="Williams B."/>
            <person name="Wilson W."/>
            <person name="Wolfe G."/>
            <person name="Wurch L.L."/>
        </authorList>
    </citation>
    <scope>NUCLEOTIDE SEQUENCE</scope>
</reference>
<dbReference type="KEGG" id="ehx:EMIHUDRAFT_118669"/>
<evidence type="ECO:0000313" key="3">
    <source>
        <dbReference type="Proteomes" id="UP000013827"/>
    </source>
</evidence>
<reference evidence="2" key="2">
    <citation type="submission" date="2024-10" db="UniProtKB">
        <authorList>
            <consortium name="EnsemblProtists"/>
        </authorList>
    </citation>
    <scope>IDENTIFICATION</scope>
</reference>
<dbReference type="Proteomes" id="UP000013827">
    <property type="component" value="Unassembled WGS sequence"/>
</dbReference>
<dbReference type="PaxDb" id="2903-EOD17199"/>
<dbReference type="eggNOG" id="KOG2998">
    <property type="taxonomic scope" value="Eukaryota"/>
</dbReference>
<dbReference type="EnsemblProtists" id="EOD17199">
    <property type="protein sequence ID" value="EOD17199"/>
    <property type="gene ID" value="EMIHUDRAFT_118669"/>
</dbReference>